<proteinExistence type="predicted"/>
<keyword evidence="2" id="KW-1185">Reference proteome</keyword>
<evidence type="ECO:0000313" key="2">
    <source>
        <dbReference type="Proteomes" id="UP001159363"/>
    </source>
</evidence>
<gene>
    <name evidence="1" type="ORF">PR048_003363</name>
</gene>
<dbReference type="Proteomes" id="UP001159363">
    <property type="component" value="Chromosome 1"/>
</dbReference>
<organism evidence="1 2">
    <name type="scientific">Dryococelus australis</name>
    <dbReference type="NCBI Taxonomy" id="614101"/>
    <lineage>
        <taxon>Eukaryota</taxon>
        <taxon>Metazoa</taxon>
        <taxon>Ecdysozoa</taxon>
        <taxon>Arthropoda</taxon>
        <taxon>Hexapoda</taxon>
        <taxon>Insecta</taxon>
        <taxon>Pterygota</taxon>
        <taxon>Neoptera</taxon>
        <taxon>Polyneoptera</taxon>
        <taxon>Phasmatodea</taxon>
        <taxon>Verophasmatodea</taxon>
        <taxon>Anareolatae</taxon>
        <taxon>Phasmatidae</taxon>
        <taxon>Eurycanthinae</taxon>
        <taxon>Dryococelus</taxon>
    </lineage>
</organism>
<comment type="caution">
    <text evidence="1">The sequence shown here is derived from an EMBL/GenBank/DDBJ whole genome shotgun (WGS) entry which is preliminary data.</text>
</comment>
<evidence type="ECO:0000313" key="1">
    <source>
        <dbReference type="EMBL" id="KAJ8898003.1"/>
    </source>
</evidence>
<name>A0ABQ9IMW1_9NEOP</name>
<dbReference type="EMBL" id="JARBHB010000001">
    <property type="protein sequence ID" value="KAJ8898003.1"/>
    <property type="molecule type" value="Genomic_DNA"/>
</dbReference>
<accession>A0ABQ9IMW1</accession>
<sequence length="107" mass="12927">MLEVGFTKSHIQKCSAYERHYSRSHSEKLYLHPDLTISQMYRKSFVENFNYSFRKPQNDTRGKCNKFQIKLTSTDEDKGKERIIKERDSDFDLTQCAYEFKKKKKRD</sequence>
<reference evidence="1 2" key="1">
    <citation type="submission" date="2023-02" db="EMBL/GenBank/DDBJ databases">
        <title>LHISI_Scaffold_Assembly.</title>
        <authorList>
            <person name="Stuart O.P."/>
            <person name="Cleave R."/>
            <person name="Magrath M.J.L."/>
            <person name="Mikheyev A.S."/>
        </authorList>
    </citation>
    <scope>NUCLEOTIDE SEQUENCE [LARGE SCALE GENOMIC DNA]</scope>
    <source>
        <strain evidence="1">Daus_M_001</strain>
        <tissue evidence="1">Leg muscle</tissue>
    </source>
</reference>
<protein>
    <submittedName>
        <fullName evidence="1">Uncharacterized protein</fullName>
    </submittedName>
</protein>